<dbReference type="SUPFAM" id="SSF50978">
    <property type="entry name" value="WD40 repeat-like"/>
    <property type="match status" value="1"/>
</dbReference>
<dbReference type="RefSeq" id="XP_007762574.1">
    <property type="nucleotide sequence ID" value="XM_007764384.1"/>
</dbReference>
<dbReference type="EMBL" id="JH711573">
    <property type="protein sequence ID" value="EIW86859.1"/>
    <property type="molecule type" value="Genomic_DNA"/>
</dbReference>
<dbReference type="OrthoDB" id="342131at2759"/>
<dbReference type="InterPro" id="IPR036322">
    <property type="entry name" value="WD40_repeat_dom_sf"/>
</dbReference>
<evidence type="ECO:0000259" key="2">
    <source>
        <dbReference type="Pfam" id="PF12234"/>
    </source>
</evidence>
<feature type="region of interest" description="Disordered" evidence="1">
    <location>
        <begin position="1266"/>
        <end position="1293"/>
    </location>
</feature>
<dbReference type="GO" id="GO:0043291">
    <property type="term" value="C:RAVE complex"/>
    <property type="evidence" value="ECO:0007669"/>
    <property type="project" value="TreeGrafter"/>
</dbReference>
<reference evidence="4" key="1">
    <citation type="journal article" date="2012" name="Science">
        <title>The Paleozoic origin of enzymatic lignin decomposition reconstructed from 31 fungal genomes.</title>
        <authorList>
            <person name="Floudas D."/>
            <person name="Binder M."/>
            <person name="Riley R."/>
            <person name="Barry K."/>
            <person name="Blanchette R.A."/>
            <person name="Henrissat B."/>
            <person name="Martinez A.T."/>
            <person name="Otillar R."/>
            <person name="Spatafora J.W."/>
            <person name="Yadav J.S."/>
            <person name="Aerts A."/>
            <person name="Benoit I."/>
            <person name="Boyd A."/>
            <person name="Carlson A."/>
            <person name="Copeland A."/>
            <person name="Coutinho P.M."/>
            <person name="de Vries R.P."/>
            <person name="Ferreira P."/>
            <person name="Findley K."/>
            <person name="Foster B."/>
            <person name="Gaskell J."/>
            <person name="Glotzer D."/>
            <person name="Gorecki P."/>
            <person name="Heitman J."/>
            <person name="Hesse C."/>
            <person name="Hori C."/>
            <person name="Igarashi K."/>
            <person name="Jurgens J.A."/>
            <person name="Kallen N."/>
            <person name="Kersten P."/>
            <person name="Kohler A."/>
            <person name="Kuees U."/>
            <person name="Kumar T.K.A."/>
            <person name="Kuo A."/>
            <person name="LaButti K."/>
            <person name="Larrondo L.F."/>
            <person name="Lindquist E."/>
            <person name="Ling A."/>
            <person name="Lombard V."/>
            <person name="Lucas S."/>
            <person name="Lundell T."/>
            <person name="Martin R."/>
            <person name="McLaughlin D.J."/>
            <person name="Morgenstern I."/>
            <person name="Morin E."/>
            <person name="Murat C."/>
            <person name="Nagy L.G."/>
            <person name="Nolan M."/>
            <person name="Ohm R.A."/>
            <person name="Patyshakuliyeva A."/>
            <person name="Rokas A."/>
            <person name="Ruiz-Duenas F.J."/>
            <person name="Sabat G."/>
            <person name="Salamov A."/>
            <person name="Samejima M."/>
            <person name="Schmutz J."/>
            <person name="Slot J.C."/>
            <person name="St John F."/>
            <person name="Stenlid J."/>
            <person name="Sun H."/>
            <person name="Sun S."/>
            <person name="Syed K."/>
            <person name="Tsang A."/>
            <person name="Wiebenga A."/>
            <person name="Young D."/>
            <person name="Pisabarro A."/>
            <person name="Eastwood D.C."/>
            <person name="Martin F."/>
            <person name="Cullen D."/>
            <person name="Grigoriev I.V."/>
            <person name="Hibbett D.S."/>
        </authorList>
    </citation>
    <scope>NUCLEOTIDE SEQUENCE [LARGE SCALE GENOMIC DNA]</scope>
    <source>
        <strain evidence="4">RWD-64-598 SS2</strain>
    </source>
</reference>
<dbReference type="Proteomes" id="UP000053558">
    <property type="component" value="Unassembled WGS sequence"/>
</dbReference>
<dbReference type="OMA" id="LEDYHPQ"/>
<dbReference type="GeneID" id="19207125"/>
<accession>A0A5M3N614</accession>
<evidence type="ECO:0000313" key="4">
    <source>
        <dbReference type="Proteomes" id="UP000053558"/>
    </source>
</evidence>
<comment type="caution">
    <text evidence="3">The sequence shown here is derived from an EMBL/GenBank/DDBJ whole genome shotgun (WGS) entry which is preliminary data.</text>
</comment>
<dbReference type="PANTHER" id="PTHR13950">
    <property type="entry name" value="RABCONNECTIN-RELATED"/>
    <property type="match status" value="1"/>
</dbReference>
<evidence type="ECO:0000256" key="1">
    <source>
        <dbReference type="SAM" id="MobiDB-lite"/>
    </source>
</evidence>
<dbReference type="Pfam" id="PF12234">
    <property type="entry name" value="Rav1p_C"/>
    <property type="match status" value="1"/>
</dbReference>
<dbReference type="GO" id="GO:0007035">
    <property type="term" value="P:vacuolar acidification"/>
    <property type="evidence" value="ECO:0007669"/>
    <property type="project" value="TreeGrafter"/>
</dbReference>
<evidence type="ECO:0000313" key="3">
    <source>
        <dbReference type="EMBL" id="EIW86859.1"/>
    </source>
</evidence>
<name>A0A5M3N614_CONPW</name>
<dbReference type="PANTHER" id="PTHR13950:SF9">
    <property type="entry name" value="RABCONNECTIN-3A"/>
    <property type="match status" value="1"/>
</dbReference>
<gene>
    <name evidence="3" type="ORF">CONPUDRAFT_46132</name>
</gene>
<sequence length="1324" mass="147883">MLSLVRTFTGSPQGPLKHLVLPNATLILYPSADGVIILNAITLSLVRVLAFGELFPGYQHTKQNISCLVVDSALKLVSVAIAQRIAAWSLSGTQHDVWRVHSSLTLPGHEHITTLDCRSGLLAVGSQHALAVYTLILENDLPTWSKKWSIPITSPKLAHFSPSLMHIAMTSHLQGARVKIYSTVSGKMVQSIPHMRPVKQLIWRYSPKSRSDDPALLTVTSDSVLRIFLPVIDEPERLQLHGALDISSLQVTLSPPRLNVLEPSSQNIWLDKAIILDALTALLAQSQDDDERMNRVREIIDEDWDLFLQVLEDGSLIISAVANIDRRPPTLLRQFALAHLPAGTLMPLPSHLYLAPHKDPGCLMLVTSNPLAVYRLSLVPLLQGQRQGVVVSAKAEDSTPEAKSKVLRMVRTPTGHAVAVVREEGGEVWKSTEGSTNLSLRSQWTTADDVVVFESGKCNYLATYAQDKSLLTLHSDPESSIELPDVASLFVLPCQDHHACIFGLGHDLSIAHICVSSKPNPTLVLFSRTTLPLPSPPMLILPVDPMAWTDSIALQSHDALLGVSEQGQLTFWVPDVDRDRSWVCTGRVNTGRKNLRMARCSSAKKSVLVVPCQGEEELTIWDSKESEFASGLEFSKTNTDPINDLDWTSTPDGQSVLAIGFAHRIELICQQRKTYFDDEPGWATCYTIDLESIIPYRISDSIWLHDGSLLVAAGHVLCLYSQATASSDGSEGLFEHVARHNGVLPDYHPQMLLQCLLWGKLELVKDVIVKLGKSMDDYIADTSNEFHWDPIPIDQYLQNNPDGFQSLPSKKYKQLFDGLNNSDHRDEEPFSRPTVTQLLEHLEEHPVLHLSPNEQASLLTLIQTALEVDEQRRALDANGLRYVTSMRAFYILNRRIVSDPGSPRSGKTISRQTGYRERLRYRDIIWAFHSESQELLLESASTACNRKMLWSDARSLGVFIWLNSVESMKSTMETIARNEYMAGNNRDPVACSLYYFALGKVKLVHGLWRQASWHKEQAMMLKFLNNDFTQPRWRTAALKNAYALLAKQRFEYAAAFFLLGDSLKAAVNICVKQLDDFQLAIALARIREADPERPILRDLLNNTVLPIAFQNGNRWLASWAFWLLHRRDMAVRVLLTPLRDLVTSLSITIEEVKESSYDDPSLALLFSQLRDKTLQAAKGTSEISGRAEFNFVLQMARVFRRMGCHALALDIVQSWSFERPSISTQPSYSVANGLNADGDTHAITRAKDKDSFSLHRRRSSMVIDMEIPSAPTTSPDSDTPPSKGLETIGENGDLQTKKASLGTLMKSAKRDVQVPEFNMNEFFP</sequence>
<organism evidence="3 4">
    <name type="scientific">Coniophora puteana (strain RWD-64-598)</name>
    <name type="common">Brown rot fungus</name>
    <dbReference type="NCBI Taxonomy" id="741705"/>
    <lineage>
        <taxon>Eukaryota</taxon>
        <taxon>Fungi</taxon>
        <taxon>Dikarya</taxon>
        <taxon>Basidiomycota</taxon>
        <taxon>Agaricomycotina</taxon>
        <taxon>Agaricomycetes</taxon>
        <taxon>Agaricomycetidae</taxon>
        <taxon>Boletales</taxon>
        <taxon>Coniophorineae</taxon>
        <taxon>Coniophoraceae</taxon>
        <taxon>Coniophora</taxon>
    </lineage>
</organism>
<keyword evidence="4" id="KW-1185">Reference proteome</keyword>
<protein>
    <recommendedName>
        <fullName evidence="2">RAVE complex protein Rav1 C-terminal domain-containing protein</fullName>
    </recommendedName>
</protein>
<dbReference type="KEGG" id="cput:CONPUDRAFT_46132"/>
<proteinExistence type="predicted"/>
<feature type="compositionally biased region" description="Low complexity" evidence="1">
    <location>
        <begin position="1268"/>
        <end position="1282"/>
    </location>
</feature>
<dbReference type="InterPro" id="IPR052208">
    <property type="entry name" value="DmX-like/RAVE_component"/>
</dbReference>
<feature type="domain" description="RAVE complex protein Rav1 C-terminal" evidence="2">
    <location>
        <begin position="574"/>
        <end position="1210"/>
    </location>
</feature>
<dbReference type="InterPro" id="IPR022033">
    <property type="entry name" value="Rav1p_C"/>
</dbReference>